<sequence length="62" mass="7226">MDSIPEYARHALEDRLEAHARTAWYERCAGVNVRFRGRYAYVDVFDSDPSVAFRLFKTGVSR</sequence>
<protein>
    <submittedName>
        <fullName evidence="1">Uncharacterized protein</fullName>
    </submittedName>
</protein>
<evidence type="ECO:0000313" key="1">
    <source>
        <dbReference type="EMBL" id="GAA0466195.1"/>
    </source>
</evidence>
<comment type="caution">
    <text evidence="1">The sequence shown here is derived from an EMBL/GenBank/DDBJ whole genome shotgun (WGS) entry which is preliminary data.</text>
</comment>
<evidence type="ECO:0000313" key="2">
    <source>
        <dbReference type="Proteomes" id="UP001500962"/>
    </source>
</evidence>
<proteinExistence type="predicted"/>
<organism evidence="1 2">
    <name type="scientific">Halococcus dombrowskii</name>
    <dbReference type="NCBI Taxonomy" id="179637"/>
    <lineage>
        <taxon>Archaea</taxon>
        <taxon>Methanobacteriati</taxon>
        <taxon>Methanobacteriota</taxon>
        <taxon>Stenosarchaea group</taxon>
        <taxon>Halobacteria</taxon>
        <taxon>Halobacteriales</taxon>
        <taxon>Halococcaceae</taxon>
        <taxon>Halococcus</taxon>
    </lineage>
</organism>
<name>A0AAV3SHP2_HALDO</name>
<reference evidence="1" key="2">
    <citation type="submission" date="2023-12" db="EMBL/GenBank/DDBJ databases">
        <authorList>
            <person name="Sun Q."/>
            <person name="Inoue M."/>
        </authorList>
    </citation>
    <scope>NUCLEOTIDE SEQUENCE</scope>
    <source>
        <strain evidence="1">JCM 12289</strain>
    </source>
</reference>
<reference evidence="1" key="1">
    <citation type="journal article" date="2014" name="Int. J. Syst. Evol. Microbiol.">
        <title>Complete genome sequence of Corynebacterium casei LMG S-19264T (=DSM 44701T), isolated from a smear-ripened cheese.</title>
        <authorList>
            <consortium name="US DOE Joint Genome Institute (JGI-PGF)"/>
            <person name="Walter F."/>
            <person name="Albersmeier A."/>
            <person name="Kalinowski J."/>
            <person name="Ruckert C."/>
        </authorList>
    </citation>
    <scope>NUCLEOTIDE SEQUENCE</scope>
    <source>
        <strain evidence="1">JCM 12289</strain>
    </source>
</reference>
<accession>A0AAV3SHP2</accession>
<dbReference type="EMBL" id="BAAADN010000036">
    <property type="protein sequence ID" value="GAA0466195.1"/>
    <property type="molecule type" value="Genomic_DNA"/>
</dbReference>
<gene>
    <name evidence="1" type="ORF">GCM10008985_23990</name>
</gene>
<dbReference type="Proteomes" id="UP001500962">
    <property type="component" value="Unassembled WGS sequence"/>
</dbReference>
<dbReference type="AlphaFoldDB" id="A0AAV3SHP2"/>